<sequence length="126" mass="15220">MKSDISSREDIHFIIKKFYNKLINDDEMYIFFDHFIKNNTLSHHLEIITDFWEDILFGTYQYKNNPMQKHLDFANKIPFSEIHFQKWLDYFSTTIDNHFSGNKATIMKNRAVSISTIMQIKLKKVF</sequence>
<dbReference type="InterPro" id="IPR001486">
    <property type="entry name" value="Hemoglobin_trunc"/>
</dbReference>
<keyword evidence="2" id="KW-0349">Heme</keyword>
<accession>A0ABW3JUB9</accession>
<keyword evidence="1" id="KW-0813">Transport</keyword>
<dbReference type="EMBL" id="JBHTJR010000057">
    <property type="protein sequence ID" value="MFD0994133.1"/>
    <property type="molecule type" value="Genomic_DNA"/>
</dbReference>
<organism evidence="5 6">
    <name type="scientific">Tenacibaculum geojense</name>
    <dbReference type="NCBI Taxonomy" id="915352"/>
    <lineage>
        <taxon>Bacteria</taxon>
        <taxon>Pseudomonadati</taxon>
        <taxon>Bacteroidota</taxon>
        <taxon>Flavobacteriia</taxon>
        <taxon>Flavobacteriales</taxon>
        <taxon>Flavobacteriaceae</taxon>
        <taxon>Tenacibaculum</taxon>
    </lineage>
</organism>
<evidence type="ECO:0000313" key="6">
    <source>
        <dbReference type="Proteomes" id="UP001597062"/>
    </source>
</evidence>
<dbReference type="SUPFAM" id="SSF46458">
    <property type="entry name" value="Globin-like"/>
    <property type="match status" value="1"/>
</dbReference>
<keyword evidence="6" id="KW-1185">Reference proteome</keyword>
<dbReference type="RefSeq" id="WP_386109099.1">
    <property type="nucleotide sequence ID" value="NZ_JBHTJR010000057.1"/>
</dbReference>
<evidence type="ECO:0000256" key="2">
    <source>
        <dbReference type="ARBA" id="ARBA00022617"/>
    </source>
</evidence>
<evidence type="ECO:0000313" key="5">
    <source>
        <dbReference type="EMBL" id="MFD0994133.1"/>
    </source>
</evidence>
<dbReference type="CDD" id="cd08916">
    <property type="entry name" value="TrHb3_P"/>
    <property type="match status" value="1"/>
</dbReference>
<dbReference type="InterPro" id="IPR012292">
    <property type="entry name" value="Globin/Proto"/>
</dbReference>
<comment type="caution">
    <text evidence="5">The sequence shown here is derived from an EMBL/GenBank/DDBJ whole genome shotgun (WGS) entry which is preliminary data.</text>
</comment>
<name>A0ABW3JUB9_9FLAO</name>
<evidence type="ECO:0000256" key="4">
    <source>
        <dbReference type="ARBA" id="ARBA00023004"/>
    </source>
</evidence>
<keyword evidence="4" id="KW-0408">Iron</keyword>
<gene>
    <name evidence="5" type="ORF">ACFQ1U_13035</name>
</gene>
<evidence type="ECO:0000256" key="1">
    <source>
        <dbReference type="ARBA" id="ARBA00022448"/>
    </source>
</evidence>
<dbReference type="InterPro" id="IPR009050">
    <property type="entry name" value="Globin-like_sf"/>
</dbReference>
<proteinExistence type="predicted"/>
<evidence type="ECO:0000256" key="3">
    <source>
        <dbReference type="ARBA" id="ARBA00022723"/>
    </source>
</evidence>
<dbReference type="Proteomes" id="UP001597062">
    <property type="component" value="Unassembled WGS sequence"/>
</dbReference>
<protein>
    <submittedName>
        <fullName evidence="5">Group III truncated hemoglobin</fullName>
    </submittedName>
</protein>
<dbReference type="Pfam" id="PF01152">
    <property type="entry name" value="Bac_globin"/>
    <property type="match status" value="1"/>
</dbReference>
<keyword evidence="3" id="KW-0479">Metal-binding</keyword>
<reference evidence="6" key="1">
    <citation type="journal article" date="2019" name="Int. J. Syst. Evol. Microbiol.">
        <title>The Global Catalogue of Microorganisms (GCM) 10K type strain sequencing project: providing services to taxonomists for standard genome sequencing and annotation.</title>
        <authorList>
            <consortium name="The Broad Institute Genomics Platform"/>
            <consortium name="The Broad Institute Genome Sequencing Center for Infectious Disease"/>
            <person name="Wu L."/>
            <person name="Ma J."/>
        </authorList>
    </citation>
    <scope>NUCLEOTIDE SEQUENCE [LARGE SCALE GENOMIC DNA]</scope>
    <source>
        <strain evidence="6">CCUG 60527</strain>
    </source>
</reference>
<dbReference type="Gene3D" id="1.10.490.10">
    <property type="entry name" value="Globins"/>
    <property type="match status" value="1"/>
</dbReference>